<dbReference type="RefSeq" id="WP_286269416.1">
    <property type="nucleotide sequence ID" value="NZ_CP135990.1"/>
</dbReference>
<reference evidence="8 9" key="1">
    <citation type="submission" date="2023-09" db="EMBL/GenBank/DDBJ databases">
        <title>Genomic Revisitation and Reclassification of the Genus Providencia.</title>
        <authorList>
            <person name="Dong X."/>
        </authorList>
    </citation>
    <scope>NUCLEOTIDE SEQUENCE [LARGE SCALE GENOMIC DNA]</scope>
    <source>
        <strain evidence="8 9">D4759</strain>
    </source>
</reference>
<evidence type="ECO:0000256" key="1">
    <source>
        <dbReference type="ARBA" id="ARBA00004496"/>
    </source>
</evidence>
<evidence type="ECO:0000313" key="9">
    <source>
        <dbReference type="Proteomes" id="UP001302443"/>
    </source>
</evidence>
<dbReference type="Gene3D" id="3.40.930.10">
    <property type="entry name" value="Mannitol-specific EII, Chain A"/>
    <property type="match status" value="1"/>
</dbReference>
<dbReference type="PROSITE" id="PS51094">
    <property type="entry name" value="PTS_EIIA_TYPE_2"/>
    <property type="match status" value="1"/>
</dbReference>
<dbReference type="Pfam" id="PF00359">
    <property type="entry name" value="PTS_EIIA_2"/>
    <property type="match status" value="1"/>
</dbReference>
<protein>
    <submittedName>
        <fullName evidence="8">PTS sugar transporter subunit IIA</fullName>
    </submittedName>
</protein>
<accession>A0ABZ0N6K9</accession>
<dbReference type="PANTHER" id="PTHR36203:SF4">
    <property type="entry name" value="MANNITOL-SPECIFIC CRYPTIC PHOSPHOTRANSFERASE ENZYME IIA COMPONENT"/>
    <property type="match status" value="1"/>
</dbReference>
<evidence type="ECO:0000259" key="7">
    <source>
        <dbReference type="PROSITE" id="PS51094"/>
    </source>
</evidence>
<dbReference type="InterPro" id="IPR051351">
    <property type="entry name" value="Ascorbate-PTS_EIIA_comp"/>
</dbReference>
<dbReference type="SUPFAM" id="SSF55804">
    <property type="entry name" value="Phoshotransferase/anion transport protein"/>
    <property type="match status" value="1"/>
</dbReference>
<sequence length="148" mass="16308">MLTTLLTPNVVQVVDRANDWRDAIKIACNPLINNKFIEPRYIDAIIQSHEKIGPYYVLGPGIAMPHARPEDGVNQLSLGLTVIKQGVEFGSEGNDPIKLLIVLAATDSNSHIGVIAKLAELFDNQEDIDSIMQSENVDDILNIIAKYE</sequence>
<dbReference type="Proteomes" id="UP001302443">
    <property type="component" value="Chromosome"/>
</dbReference>
<evidence type="ECO:0000256" key="2">
    <source>
        <dbReference type="ARBA" id="ARBA00022448"/>
    </source>
</evidence>
<evidence type="ECO:0000256" key="6">
    <source>
        <dbReference type="ARBA" id="ARBA00022777"/>
    </source>
</evidence>
<keyword evidence="9" id="KW-1185">Reference proteome</keyword>
<keyword evidence="4" id="KW-0808">Transferase</keyword>
<gene>
    <name evidence="8" type="ORF">QS795_006720</name>
</gene>
<comment type="subcellular location">
    <subcellularLocation>
        <location evidence="1">Cytoplasm</location>
    </subcellularLocation>
</comment>
<evidence type="ECO:0000256" key="4">
    <source>
        <dbReference type="ARBA" id="ARBA00022679"/>
    </source>
</evidence>
<evidence type="ECO:0000256" key="3">
    <source>
        <dbReference type="ARBA" id="ARBA00022490"/>
    </source>
</evidence>
<keyword evidence="6" id="KW-0418">Kinase</keyword>
<keyword evidence="8" id="KW-0762">Sugar transport</keyword>
<dbReference type="InterPro" id="IPR002178">
    <property type="entry name" value="PTS_EIIA_type-2_dom"/>
</dbReference>
<keyword evidence="5" id="KW-0598">Phosphotransferase system</keyword>
<dbReference type="InterPro" id="IPR016152">
    <property type="entry name" value="PTrfase/Anion_transptr"/>
</dbReference>
<proteinExistence type="predicted"/>
<name>A0ABZ0N6K9_9GAMM</name>
<feature type="domain" description="PTS EIIA type-2" evidence="7">
    <location>
        <begin position="4"/>
        <end position="147"/>
    </location>
</feature>
<dbReference type="PANTHER" id="PTHR36203">
    <property type="entry name" value="ASCORBATE-SPECIFIC PTS SYSTEM EIIA COMPONENT"/>
    <property type="match status" value="1"/>
</dbReference>
<keyword evidence="2" id="KW-0813">Transport</keyword>
<dbReference type="CDD" id="cd00211">
    <property type="entry name" value="PTS_IIA_fru"/>
    <property type="match status" value="1"/>
</dbReference>
<evidence type="ECO:0000256" key="5">
    <source>
        <dbReference type="ARBA" id="ARBA00022683"/>
    </source>
</evidence>
<keyword evidence="3" id="KW-0963">Cytoplasm</keyword>
<organism evidence="8 9">
    <name type="scientific">Providencia zhijiangensis</name>
    <dbReference type="NCBI Taxonomy" id="3053982"/>
    <lineage>
        <taxon>Bacteria</taxon>
        <taxon>Pseudomonadati</taxon>
        <taxon>Pseudomonadota</taxon>
        <taxon>Gammaproteobacteria</taxon>
        <taxon>Enterobacterales</taxon>
        <taxon>Morganellaceae</taxon>
        <taxon>Providencia</taxon>
    </lineage>
</organism>
<evidence type="ECO:0000313" key="8">
    <source>
        <dbReference type="EMBL" id="WPA93451.1"/>
    </source>
</evidence>
<dbReference type="EMBL" id="CP135990">
    <property type="protein sequence ID" value="WPA93451.1"/>
    <property type="molecule type" value="Genomic_DNA"/>
</dbReference>